<feature type="transmembrane region" description="Helical" evidence="1">
    <location>
        <begin position="121"/>
        <end position="139"/>
    </location>
</feature>
<keyword evidence="3" id="KW-1185">Reference proteome</keyword>
<protein>
    <submittedName>
        <fullName evidence="2">Transporter family-2 protein</fullName>
    </submittedName>
</protein>
<dbReference type="Proteomes" id="UP000198304">
    <property type="component" value="Unassembled WGS sequence"/>
</dbReference>
<proteinExistence type="predicted"/>
<evidence type="ECO:0000313" key="2">
    <source>
        <dbReference type="EMBL" id="SNT02577.1"/>
    </source>
</evidence>
<dbReference type="PANTHER" id="PTHR34821">
    <property type="entry name" value="INNER MEMBRANE PROTEIN YDCZ"/>
    <property type="match status" value="1"/>
</dbReference>
<dbReference type="GO" id="GO:0005886">
    <property type="term" value="C:plasma membrane"/>
    <property type="evidence" value="ECO:0007669"/>
    <property type="project" value="TreeGrafter"/>
</dbReference>
<dbReference type="EMBL" id="FZOJ01000034">
    <property type="protein sequence ID" value="SNT02577.1"/>
    <property type="molecule type" value="Genomic_DNA"/>
</dbReference>
<sequence length="152" mass="16796">MFYISISILAGISIVLTRIINANLAKTIGIFQGTFFNYVIGLFFSLIFLAFSKESLSISNSTLQSVPLWAYFGGLVGVFVIVLSSYITPKMSSLYLTLLIFMGQLFVGIIIDYLTLNHLSLGKVIGGFLVLIGLTYNLVLDQKQEVLYSTEI</sequence>
<dbReference type="Pfam" id="PF04657">
    <property type="entry name" value="DMT_YdcZ"/>
    <property type="match status" value="1"/>
</dbReference>
<keyword evidence="1" id="KW-1133">Transmembrane helix</keyword>
<evidence type="ECO:0000313" key="3">
    <source>
        <dbReference type="Proteomes" id="UP000198304"/>
    </source>
</evidence>
<gene>
    <name evidence="2" type="ORF">SAMN05446037_103417</name>
</gene>
<evidence type="ECO:0000256" key="1">
    <source>
        <dbReference type="SAM" id="Phobius"/>
    </source>
</evidence>
<dbReference type="InterPro" id="IPR006750">
    <property type="entry name" value="YdcZ"/>
</dbReference>
<accession>A0A239J9M3</accession>
<feature type="transmembrane region" description="Helical" evidence="1">
    <location>
        <begin position="93"/>
        <end position="114"/>
    </location>
</feature>
<feature type="transmembrane region" description="Helical" evidence="1">
    <location>
        <begin position="68"/>
        <end position="87"/>
    </location>
</feature>
<dbReference type="PANTHER" id="PTHR34821:SF2">
    <property type="entry name" value="INNER MEMBRANE PROTEIN YDCZ"/>
    <property type="match status" value="1"/>
</dbReference>
<organism evidence="2 3">
    <name type="scientific">Anaerovirgula multivorans</name>
    <dbReference type="NCBI Taxonomy" id="312168"/>
    <lineage>
        <taxon>Bacteria</taxon>
        <taxon>Bacillati</taxon>
        <taxon>Bacillota</taxon>
        <taxon>Clostridia</taxon>
        <taxon>Peptostreptococcales</taxon>
        <taxon>Natronincolaceae</taxon>
        <taxon>Anaerovirgula</taxon>
    </lineage>
</organism>
<dbReference type="OrthoDB" id="1654616at2"/>
<dbReference type="AlphaFoldDB" id="A0A239J9M3"/>
<name>A0A239J9M3_9FIRM</name>
<keyword evidence="1" id="KW-0472">Membrane</keyword>
<reference evidence="2 3" key="1">
    <citation type="submission" date="2017-06" db="EMBL/GenBank/DDBJ databases">
        <authorList>
            <person name="Kim H.J."/>
            <person name="Triplett B.A."/>
        </authorList>
    </citation>
    <scope>NUCLEOTIDE SEQUENCE [LARGE SCALE GENOMIC DNA]</scope>
    <source>
        <strain evidence="2 3">SCA</strain>
    </source>
</reference>
<dbReference type="RefSeq" id="WP_089284910.1">
    <property type="nucleotide sequence ID" value="NZ_FZOJ01000034.1"/>
</dbReference>
<feature type="transmembrane region" description="Helical" evidence="1">
    <location>
        <begin position="35"/>
        <end position="56"/>
    </location>
</feature>
<keyword evidence="1" id="KW-0812">Transmembrane</keyword>